<sequence length="226" mass="24151">MKDVDKSTAGFERDPDGSLFDPRARAAMTRFAAGEDTLALEAATAVRTAFHAVERMRAHGAQGRGLSSGALDVLIRLNTTADTADTADTDIRTDTADAGDGDDGTGDDGLTIGDLARSAGVSSRNVTGLVDTLERDGLVRRVPGRRDRRSVLVRITPAGRAWIDAFRRPTQAAMAAIFQGFTRAELAGLRHLCLLLADNQHRVSEHLGRALTERPDHPGDAQGDRP</sequence>
<accession>A0ABP6LDU6</accession>
<dbReference type="RefSeq" id="WP_344907397.1">
    <property type="nucleotide sequence ID" value="NZ_BAAAWD010000031.1"/>
</dbReference>
<feature type="domain" description="HTH marR-type" evidence="5">
    <location>
        <begin position="35"/>
        <end position="198"/>
    </location>
</feature>
<dbReference type="PRINTS" id="PR00598">
    <property type="entry name" value="HTHMARR"/>
</dbReference>
<dbReference type="InterPro" id="IPR036390">
    <property type="entry name" value="WH_DNA-bd_sf"/>
</dbReference>
<dbReference type="InterPro" id="IPR000835">
    <property type="entry name" value="HTH_MarR-typ"/>
</dbReference>
<evidence type="ECO:0000256" key="4">
    <source>
        <dbReference type="SAM" id="MobiDB-lite"/>
    </source>
</evidence>
<keyword evidence="2" id="KW-0238">DNA-binding</keyword>
<dbReference type="SUPFAM" id="SSF46785">
    <property type="entry name" value="Winged helix' DNA-binding domain"/>
    <property type="match status" value="1"/>
</dbReference>
<comment type="caution">
    <text evidence="6">The sequence shown here is derived from an EMBL/GenBank/DDBJ whole genome shotgun (WGS) entry which is preliminary data.</text>
</comment>
<evidence type="ECO:0000313" key="7">
    <source>
        <dbReference type="Proteomes" id="UP001499930"/>
    </source>
</evidence>
<evidence type="ECO:0000256" key="3">
    <source>
        <dbReference type="ARBA" id="ARBA00023163"/>
    </source>
</evidence>
<dbReference type="EMBL" id="BAAAWD010000031">
    <property type="protein sequence ID" value="GAA3040411.1"/>
    <property type="molecule type" value="Genomic_DNA"/>
</dbReference>
<evidence type="ECO:0000256" key="1">
    <source>
        <dbReference type="ARBA" id="ARBA00023015"/>
    </source>
</evidence>
<evidence type="ECO:0000256" key="2">
    <source>
        <dbReference type="ARBA" id="ARBA00023125"/>
    </source>
</evidence>
<dbReference type="SMART" id="SM00347">
    <property type="entry name" value="HTH_MARR"/>
    <property type="match status" value="1"/>
</dbReference>
<reference evidence="7" key="1">
    <citation type="journal article" date="2019" name="Int. J. Syst. Evol. Microbiol.">
        <title>The Global Catalogue of Microorganisms (GCM) 10K type strain sequencing project: providing services to taxonomists for standard genome sequencing and annotation.</title>
        <authorList>
            <consortium name="The Broad Institute Genomics Platform"/>
            <consortium name="The Broad Institute Genome Sequencing Center for Infectious Disease"/>
            <person name="Wu L."/>
            <person name="Ma J."/>
        </authorList>
    </citation>
    <scope>NUCLEOTIDE SEQUENCE [LARGE SCALE GENOMIC DNA]</scope>
    <source>
        <strain evidence="7">JCM 3106</strain>
    </source>
</reference>
<dbReference type="Pfam" id="PF01047">
    <property type="entry name" value="MarR"/>
    <property type="match status" value="1"/>
</dbReference>
<feature type="compositionally biased region" description="Basic and acidic residues" evidence="4">
    <location>
        <begin position="1"/>
        <end position="16"/>
    </location>
</feature>
<gene>
    <name evidence="6" type="ORF">GCM10017559_81050</name>
</gene>
<dbReference type="Proteomes" id="UP001499930">
    <property type="component" value="Unassembled WGS sequence"/>
</dbReference>
<organism evidence="6 7">
    <name type="scientific">Streptosporangium longisporum</name>
    <dbReference type="NCBI Taxonomy" id="46187"/>
    <lineage>
        <taxon>Bacteria</taxon>
        <taxon>Bacillati</taxon>
        <taxon>Actinomycetota</taxon>
        <taxon>Actinomycetes</taxon>
        <taxon>Streptosporangiales</taxon>
        <taxon>Streptosporangiaceae</taxon>
        <taxon>Streptosporangium</taxon>
    </lineage>
</organism>
<dbReference type="InterPro" id="IPR036388">
    <property type="entry name" value="WH-like_DNA-bd_sf"/>
</dbReference>
<dbReference type="PROSITE" id="PS01117">
    <property type="entry name" value="HTH_MARR_1"/>
    <property type="match status" value="1"/>
</dbReference>
<dbReference type="InterPro" id="IPR039422">
    <property type="entry name" value="MarR/SlyA-like"/>
</dbReference>
<evidence type="ECO:0000259" key="5">
    <source>
        <dbReference type="PROSITE" id="PS50995"/>
    </source>
</evidence>
<dbReference type="Gene3D" id="1.10.10.10">
    <property type="entry name" value="Winged helix-like DNA-binding domain superfamily/Winged helix DNA-binding domain"/>
    <property type="match status" value="1"/>
</dbReference>
<keyword evidence="7" id="KW-1185">Reference proteome</keyword>
<dbReference type="PANTHER" id="PTHR33164">
    <property type="entry name" value="TRANSCRIPTIONAL REGULATOR, MARR FAMILY"/>
    <property type="match status" value="1"/>
</dbReference>
<dbReference type="PANTHER" id="PTHR33164:SF106">
    <property type="entry name" value="TRANSCRIPTIONAL REGULATORY PROTEIN"/>
    <property type="match status" value="1"/>
</dbReference>
<keyword evidence="3" id="KW-0804">Transcription</keyword>
<dbReference type="InterPro" id="IPR023187">
    <property type="entry name" value="Tscrpt_reg_MarR-type_CS"/>
</dbReference>
<protein>
    <submittedName>
        <fullName evidence="6">MarR family transcriptional regulator</fullName>
    </submittedName>
</protein>
<name>A0ABP6LDU6_9ACTN</name>
<proteinExistence type="predicted"/>
<feature type="region of interest" description="Disordered" evidence="4">
    <location>
        <begin position="1"/>
        <end position="21"/>
    </location>
</feature>
<keyword evidence="1" id="KW-0805">Transcription regulation</keyword>
<evidence type="ECO:0000313" key="6">
    <source>
        <dbReference type="EMBL" id="GAA3040411.1"/>
    </source>
</evidence>
<dbReference type="PROSITE" id="PS50995">
    <property type="entry name" value="HTH_MARR_2"/>
    <property type="match status" value="1"/>
</dbReference>